<keyword evidence="1" id="KW-0489">Methyltransferase</keyword>
<keyword evidence="1" id="KW-0808">Transferase</keyword>
<reference evidence="1 2" key="1">
    <citation type="submission" date="2024-06" db="EMBL/GenBank/DDBJ databases">
        <authorList>
            <person name="Chen R.Y."/>
        </authorList>
    </citation>
    <scope>NUCLEOTIDE SEQUENCE [LARGE SCALE GENOMIC DNA]</scope>
    <source>
        <strain evidence="1 2">D2</strain>
    </source>
</reference>
<protein>
    <submittedName>
        <fullName evidence="1">Methyltransferase domain-containing protein</fullName>
    </submittedName>
</protein>
<name>A0ABV1RGX7_9ALTE</name>
<dbReference type="PANTHER" id="PTHR43861">
    <property type="entry name" value="TRANS-ACONITATE 2-METHYLTRANSFERASE-RELATED"/>
    <property type="match status" value="1"/>
</dbReference>
<sequence length="380" mass="44080">MNKYTNKALYVGCGNDRREGFLHSDTRDIEGIDFVCPAWEISKFCQNLTEIYSRHMLEHLTSMEADTALNDWYKALAIGGTLRIIVPNMDFHIKQWLEAEWNEETLRDPKSNARYGFAGLWGWQRECNPTQKDYNQDYWDVHKSGYNQKRLSFLLKRAGFVDVHTEVKNDVHLVATARKIMNKGERQVSPTIENIRHDHLNRYYFASEYIKQYKPNHILDLACGIGYGAKLLAEVTNAKVTGIDIDEGAICYAKQHYQTDTTSFLCQDVLSMYQYSEQYDAIVSFETIEHIKSDLLLLQILFQQLRKGGVFICSTPNQSVIPFNKEKYKYHIRHYTVDEIIDLVSRAGFRNIEVYTQKDVKSGTVQLGRDGCFTILVCKK</sequence>
<dbReference type="EMBL" id="JBELOE010000200">
    <property type="protein sequence ID" value="MER2492189.1"/>
    <property type="molecule type" value="Genomic_DNA"/>
</dbReference>
<dbReference type="InterPro" id="IPR029063">
    <property type="entry name" value="SAM-dependent_MTases_sf"/>
</dbReference>
<organism evidence="1 2">
    <name type="scientific">Catenovulum sediminis</name>
    <dbReference type="NCBI Taxonomy" id="1740262"/>
    <lineage>
        <taxon>Bacteria</taxon>
        <taxon>Pseudomonadati</taxon>
        <taxon>Pseudomonadota</taxon>
        <taxon>Gammaproteobacteria</taxon>
        <taxon>Alteromonadales</taxon>
        <taxon>Alteromonadaceae</taxon>
        <taxon>Catenovulum</taxon>
    </lineage>
</organism>
<dbReference type="GO" id="GO:0008168">
    <property type="term" value="F:methyltransferase activity"/>
    <property type="evidence" value="ECO:0007669"/>
    <property type="project" value="UniProtKB-KW"/>
</dbReference>
<dbReference type="Pfam" id="PF13489">
    <property type="entry name" value="Methyltransf_23"/>
    <property type="match status" value="1"/>
</dbReference>
<keyword evidence="2" id="KW-1185">Reference proteome</keyword>
<proteinExistence type="predicted"/>
<dbReference type="CDD" id="cd02440">
    <property type="entry name" value="AdoMet_MTases"/>
    <property type="match status" value="1"/>
</dbReference>
<dbReference type="SUPFAM" id="SSF53335">
    <property type="entry name" value="S-adenosyl-L-methionine-dependent methyltransferases"/>
    <property type="match status" value="2"/>
</dbReference>
<evidence type="ECO:0000313" key="1">
    <source>
        <dbReference type="EMBL" id="MER2492189.1"/>
    </source>
</evidence>
<comment type="caution">
    <text evidence="1">The sequence shown here is derived from an EMBL/GenBank/DDBJ whole genome shotgun (WGS) entry which is preliminary data.</text>
</comment>
<dbReference type="GO" id="GO:0032259">
    <property type="term" value="P:methylation"/>
    <property type="evidence" value="ECO:0007669"/>
    <property type="project" value="UniProtKB-KW"/>
</dbReference>
<dbReference type="Gene3D" id="3.40.50.150">
    <property type="entry name" value="Vaccinia Virus protein VP39"/>
    <property type="match status" value="2"/>
</dbReference>
<dbReference type="Proteomes" id="UP001467690">
    <property type="component" value="Unassembled WGS sequence"/>
</dbReference>
<evidence type="ECO:0000313" key="2">
    <source>
        <dbReference type="Proteomes" id="UP001467690"/>
    </source>
</evidence>
<accession>A0ABV1RGX7</accession>
<dbReference type="PANTHER" id="PTHR43861:SF6">
    <property type="entry name" value="METHYLTRANSFERASE TYPE 11"/>
    <property type="match status" value="1"/>
</dbReference>
<dbReference type="RefSeq" id="WP_350401699.1">
    <property type="nucleotide sequence ID" value="NZ_JBELOE010000200.1"/>
</dbReference>
<gene>
    <name evidence="1" type="ORF">ABS311_09875</name>
</gene>